<accession>A0ABT2JPA8</accession>
<evidence type="ECO:0000256" key="3">
    <source>
        <dbReference type="ARBA" id="ARBA00022801"/>
    </source>
</evidence>
<evidence type="ECO:0000256" key="4">
    <source>
        <dbReference type="SAM" id="MobiDB-lite"/>
    </source>
</evidence>
<dbReference type="EMBL" id="JAJAGO010000002">
    <property type="protein sequence ID" value="MCT2589354.1"/>
    <property type="molecule type" value="Genomic_DNA"/>
</dbReference>
<name>A0ABT2JPA8_9ACTN</name>
<feature type="compositionally biased region" description="Polar residues" evidence="4">
    <location>
        <begin position="649"/>
        <end position="658"/>
    </location>
</feature>
<evidence type="ECO:0000256" key="1">
    <source>
        <dbReference type="ARBA" id="ARBA00010541"/>
    </source>
</evidence>
<dbReference type="InterPro" id="IPR009003">
    <property type="entry name" value="Peptidase_S1_PA"/>
</dbReference>
<dbReference type="PROSITE" id="PS50106">
    <property type="entry name" value="PDZ"/>
    <property type="match status" value="1"/>
</dbReference>
<gene>
    <name evidence="6" type="ORF">LHJ74_05290</name>
</gene>
<feature type="domain" description="PDZ" evidence="5">
    <location>
        <begin position="566"/>
        <end position="618"/>
    </location>
</feature>
<dbReference type="SUPFAM" id="SSF50156">
    <property type="entry name" value="PDZ domain-like"/>
    <property type="match status" value="1"/>
</dbReference>
<proteinExistence type="inferred from homology"/>
<comment type="caution">
    <text evidence="6">The sequence shown here is derived from an EMBL/GenBank/DDBJ whole genome shotgun (WGS) entry which is preliminary data.</text>
</comment>
<evidence type="ECO:0000313" key="7">
    <source>
        <dbReference type="Proteomes" id="UP001156389"/>
    </source>
</evidence>
<dbReference type="Gene3D" id="2.40.10.10">
    <property type="entry name" value="Trypsin-like serine proteases"/>
    <property type="match status" value="2"/>
</dbReference>
<evidence type="ECO:0000256" key="2">
    <source>
        <dbReference type="ARBA" id="ARBA00022670"/>
    </source>
</evidence>
<feature type="region of interest" description="Disordered" evidence="4">
    <location>
        <begin position="1"/>
        <end position="186"/>
    </location>
</feature>
<keyword evidence="3" id="KW-0378">Hydrolase</keyword>
<feature type="compositionally biased region" description="Basic and acidic residues" evidence="4">
    <location>
        <begin position="58"/>
        <end position="70"/>
    </location>
</feature>
<keyword evidence="2" id="KW-0645">Protease</keyword>
<comment type="similarity">
    <text evidence="1">Belongs to the peptidase S1C family.</text>
</comment>
<sequence length="658" mass="63886">MSTENEGDAAAPAAGTTPTQGAATPGPTDGSQSPESSAARSQDDDFALAEPTTPGGDSGRDADGSVRDARTAVGPAFDEPRDAVPHDTVPGATASGDARAGEDTAVLQALTPPPGAGDGTTQLRAVPADAAPRPLTGMATETDAAAGDTVSGLTAPSAGAAIAAGASAQTAAEPVQTAAEPVPTLGDQATVTAGGQVLPPEMTKQQPDVTTAFAAEGNTGQWGTGGGQAGGAGAPPPHGGHGMGPGGPVGPGGQHGHGGPGGPVGPGGPQSPWGTPPPPPPSGSGGRRGPGVLIAAVLAAALFAGGVGGGIGFWAADREDSGSTTVSSDEGTNGGSKELNRSPKSVAGIADKALPSVVTIEAAGEGGGGTGTGFVYDEQGHILTNNHVVASAADGGKMTATFSDGKSYAAEIVGRAEGYDIAVIKLKDAGDRELKPLPLGNSEKMKVGDATIAIGAPFGLSGTVTTGIVSAQDRPVAASGGEGSDASYMNALQTDASINPGNSGGPLLDRNGAVIGVNSAIRSGGGGLGEAQSGSVGLGFAIPINQAKRVAGQLIETGVPVYPMIGVRVQTGEKATGGAAIAESVSNGEPVTEGGPADKAGLEPGDVITEFDGRSIDSGPTLIATIWTHKPNETVEVTYERDGQKKTTELTLGSQKGD</sequence>
<feature type="compositionally biased region" description="Gly residues" evidence="4">
    <location>
        <begin position="220"/>
        <end position="268"/>
    </location>
</feature>
<dbReference type="InterPro" id="IPR001478">
    <property type="entry name" value="PDZ"/>
</dbReference>
<feature type="compositionally biased region" description="Low complexity" evidence="4">
    <location>
        <begin position="8"/>
        <end position="30"/>
    </location>
</feature>
<dbReference type="Gene3D" id="2.30.42.10">
    <property type="match status" value="1"/>
</dbReference>
<feature type="region of interest" description="Disordered" evidence="4">
    <location>
        <begin position="216"/>
        <end position="288"/>
    </location>
</feature>
<feature type="region of interest" description="Disordered" evidence="4">
    <location>
        <begin position="319"/>
        <end position="342"/>
    </location>
</feature>
<feature type="compositionally biased region" description="Low complexity" evidence="4">
    <location>
        <begin position="154"/>
        <end position="172"/>
    </location>
</feature>
<dbReference type="InterPro" id="IPR043504">
    <property type="entry name" value="Peptidase_S1_PA_chymotrypsin"/>
</dbReference>
<dbReference type="InterPro" id="IPR051201">
    <property type="entry name" value="Chloro_Bact_Ser_Proteases"/>
</dbReference>
<dbReference type="Proteomes" id="UP001156389">
    <property type="component" value="Unassembled WGS sequence"/>
</dbReference>
<dbReference type="PANTHER" id="PTHR43343">
    <property type="entry name" value="PEPTIDASE S12"/>
    <property type="match status" value="1"/>
</dbReference>
<organism evidence="6 7">
    <name type="scientific">Streptomyces gossypii</name>
    <dbReference type="NCBI Taxonomy" id="2883101"/>
    <lineage>
        <taxon>Bacteria</taxon>
        <taxon>Bacillati</taxon>
        <taxon>Actinomycetota</taxon>
        <taxon>Actinomycetes</taxon>
        <taxon>Kitasatosporales</taxon>
        <taxon>Streptomycetaceae</taxon>
        <taxon>Streptomyces</taxon>
    </lineage>
</organism>
<evidence type="ECO:0000259" key="5">
    <source>
        <dbReference type="PROSITE" id="PS50106"/>
    </source>
</evidence>
<dbReference type="Pfam" id="PF13365">
    <property type="entry name" value="Trypsin_2"/>
    <property type="match status" value="1"/>
</dbReference>
<dbReference type="InterPro" id="IPR036034">
    <property type="entry name" value="PDZ_sf"/>
</dbReference>
<keyword evidence="7" id="KW-1185">Reference proteome</keyword>
<dbReference type="Pfam" id="PF13180">
    <property type="entry name" value="PDZ_2"/>
    <property type="match status" value="1"/>
</dbReference>
<dbReference type="SUPFAM" id="SSF50494">
    <property type="entry name" value="Trypsin-like serine proteases"/>
    <property type="match status" value="1"/>
</dbReference>
<feature type="compositionally biased region" description="Polar residues" evidence="4">
    <location>
        <begin position="322"/>
        <end position="331"/>
    </location>
</feature>
<dbReference type="InterPro" id="IPR001940">
    <property type="entry name" value="Peptidase_S1C"/>
</dbReference>
<dbReference type="SMART" id="SM00228">
    <property type="entry name" value="PDZ"/>
    <property type="match status" value="1"/>
</dbReference>
<feature type="compositionally biased region" description="Basic and acidic residues" evidence="4">
    <location>
        <begin position="638"/>
        <end position="648"/>
    </location>
</feature>
<evidence type="ECO:0000313" key="6">
    <source>
        <dbReference type="EMBL" id="MCT2589354.1"/>
    </source>
</evidence>
<protein>
    <submittedName>
        <fullName evidence="6">Trypsin-like peptidase domain-containing protein</fullName>
    </submittedName>
</protein>
<feature type="region of interest" description="Disordered" evidence="4">
    <location>
        <begin position="638"/>
        <end position="658"/>
    </location>
</feature>
<dbReference type="PRINTS" id="PR00834">
    <property type="entry name" value="PROTEASES2C"/>
</dbReference>
<reference evidence="6 7" key="1">
    <citation type="submission" date="2021-10" db="EMBL/GenBank/DDBJ databases">
        <title>Streptomyces gossypii sp. nov., isolated from soil collected from cotton field.</title>
        <authorList>
            <person name="Ge X."/>
            <person name="Chen X."/>
            <person name="Liu W."/>
        </authorList>
    </citation>
    <scope>NUCLEOTIDE SEQUENCE [LARGE SCALE GENOMIC DNA]</scope>
    <source>
        <strain evidence="6 7">N2-109</strain>
    </source>
</reference>
<feature type="compositionally biased region" description="Polar residues" evidence="4">
    <location>
        <begin position="31"/>
        <end position="40"/>
    </location>
</feature>
<dbReference type="PANTHER" id="PTHR43343:SF3">
    <property type="entry name" value="PROTEASE DO-LIKE 8, CHLOROPLASTIC"/>
    <property type="match status" value="1"/>
</dbReference>